<gene>
    <name evidence="1" type="ORF">QO018_006084</name>
</gene>
<comment type="caution">
    <text evidence="1">The sequence shown here is derived from an EMBL/GenBank/DDBJ whole genome shotgun (WGS) entry which is preliminary data.</text>
</comment>
<dbReference type="EMBL" id="JAUSVU010000039">
    <property type="protein sequence ID" value="MDQ0537184.1"/>
    <property type="molecule type" value="Genomic_DNA"/>
</dbReference>
<organism evidence="1 2">
    <name type="scientific">Azospirillum picis</name>
    <dbReference type="NCBI Taxonomy" id="488438"/>
    <lineage>
        <taxon>Bacteria</taxon>
        <taxon>Pseudomonadati</taxon>
        <taxon>Pseudomonadota</taxon>
        <taxon>Alphaproteobacteria</taxon>
        <taxon>Rhodospirillales</taxon>
        <taxon>Azospirillaceae</taxon>
        <taxon>Azospirillum</taxon>
    </lineage>
</organism>
<sequence>MAQDFLTGLPRAPQLVGLPAASKQDGGAKPPVGMLFFLLGVGTWSPPTAGIYEFFGCGQTGLDQQAGSSYGRGGIAGLGIRRLACVTSDQINYDTTSVSRTVTVAGFTATGGTDAYFNGNMNNGTSGTVTGIFTENWSGYDAASIPSSKWWWGLSGVRTVTPFAAVRYFGPT</sequence>
<evidence type="ECO:0000313" key="2">
    <source>
        <dbReference type="Proteomes" id="UP001244552"/>
    </source>
</evidence>
<evidence type="ECO:0000313" key="1">
    <source>
        <dbReference type="EMBL" id="MDQ0537184.1"/>
    </source>
</evidence>
<name>A0ABU0MV34_9PROT</name>
<dbReference type="Proteomes" id="UP001244552">
    <property type="component" value="Unassembled WGS sequence"/>
</dbReference>
<evidence type="ECO:0008006" key="3">
    <source>
        <dbReference type="Google" id="ProtNLM"/>
    </source>
</evidence>
<protein>
    <recommendedName>
        <fullName evidence="3">Porin</fullName>
    </recommendedName>
</protein>
<proteinExistence type="predicted"/>
<accession>A0ABU0MV34</accession>
<dbReference type="RefSeq" id="WP_209990853.1">
    <property type="nucleotide sequence ID" value="NZ_JAGINO010000037.1"/>
</dbReference>
<reference evidence="1 2" key="1">
    <citation type="submission" date="2023-07" db="EMBL/GenBank/DDBJ databases">
        <title>Genomic Encyclopedia of Type Strains, Phase IV (KMG-IV): sequencing the most valuable type-strain genomes for metagenomic binning, comparative biology and taxonomic classification.</title>
        <authorList>
            <person name="Goeker M."/>
        </authorList>
    </citation>
    <scope>NUCLEOTIDE SEQUENCE [LARGE SCALE GENOMIC DNA]</scope>
    <source>
        <strain evidence="1 2">DSM 19922</strain>
    </source>
</reference>
<keyword evidence="2" id="KW-1185">Reference proteome</keyword>